<feature type="non-terminal residue" evidence="2">
    <location>
        <position position="95"/>
    </location>
</feature>
<dbReference type="EMBL" id="JAAHCF010001718">
    <property type="protein sequence ID" value="KAK8140748.1"/>
    <property type="molecule type" value="Genomic_DNA"/>
</dbReference>
<dbReference type="Proteomes" id="UP001397290">
    <property type="component" value="Unassembled WGS sequence"/>
</dbReference>
<evidence type="ECO:0000313" key="2">
    <source>
        <dbReference type="EMBL" id="KAK8140748.1"/>
    </source>
</evidence>
<accession>A0AAW0RFF8</accession>
<evidence type="ECO:0000313" key="3">
    <source>
        <dbReference type="Proteomes" id="UP001397290"/>
    </source>
</evidence>
<feature type="region of interest" description="Disordered" evidence="1">
    <location>
        <begin position="74"/>
        <end position="95"/>
    </location>
</feature>
<feature type="compositionally biased region" description="Basic and acidic residues" evidence="1">
    <location>
        <begin position="82"/>
        <end position="95"/>
    </location>
</feature>
<protein>
    <submittedName>
        <fullName evidence="2">Uncharacterized protein</fullName>
    </submittedName>
</protein>
<name>A0AAW0RFF8_9HYPO</name>
<evidence type="ECO:0000256" key="1">
    <source>
        <dbReference type="SAM" id="MobiDB-lite"/>
    </source>
</evidence>
<dbReference type="AlphaFoldDB" id="A0AAW0RFF8"/>
<proteinExistence type="predicted"/>
<organism evidence="2 3">
    <name type="scientific">Beauveria asiatica</name>
    <dbReference type="NCBI Taxonomy" id="1069075"/>
    <lineage>
        <taxon>Eukaryota</taxon>
        <taxon>Fungi</taxon>
        <taxon>Dikarya</taxon>
        <taxon>Ascomycota</taxon>
        <taxon>Pezizomycotina</taxon>
        <taxon>Sordariomycetes</taxon>
        <taxon>Hypocreomycetidae</taxon>
        <taxon>Hypocreales</taxon>
        <taxon>Cordycipitaceae</taxon>
        <taxon>Beauveria</taxon>
    </lineage>
</organism>
<feature type="region of interest" description="Disordered" evidence="1">
    <location>
        <begin position="1"/>
        <end position="21"/>
    </location>
</feature>
<comment type="caution">
    <text evidence="2">The sequence shown here is derived from an EMBL/GenBank/DDBJ whole genome shotgun (WGS) entry which is preliminary data.</text>
</comment>
<keyword evidence="3" id="KW-1185">Reference proteome</keyword>
<reference evidence="2 3" key="1">
    <citation type="submission" date="2020-02" db="EMBL/GenBank/DDBJ databases">
        <title>Comparative genomics of the hypocrealean fungal genus Beauvera.</title>
        <authorList>
            <person name="Showalter D.N."/>
            <person name="Bushley K.E."/>
            <person name="Rehner S.A."/>
        </authorList>
    </citation>
    <scope>NUCLEOTIDE SEQUENCE [LARGE SCALE GENOMIC DNA]</scope>
    <source>
        <strain evidence="2 3">ARSEF4384</strain>
    </source>
</reference>
<sequence>MLPKFRGEDETPASTESCPKASLTTVEARLDNLMQENGNLKRQVNYFEGLLGDEDIFRLSKGLRAVVSEFNGRLESSNRQWMGDERHRGGDPQPP</sequence>
<feature type="compositionally biased region" description="Polar residues" evidence="1">
    <location>
        <begin position="12"/>
        <end position="21"/>
    </location>
</feature>
<gene>
    <name evidence="2" type="ORF">G3M48_002213</name>
</gene>